<dbReference type="InterPro" id="IPR036249">
    <property type="entry name" value="Thioredoxin-like_sf"/>
</dbReference>
<sequence length="250" mass="27474">MKSLLVLIVAVMIAAVSCAQVRTESNKQAIPDKNNGFVVAELFTSEGCSSCPPADKLLEKLQQEDQGKPVYLLAFHVDYWDRLGWKDRFSDPAYTERQRRYAGWLKLETVYTPQMVINGKSESVGSDERSINKAISKGLEQTTSTTLTLHAKTAGGTLQVDYQAANDKHAELVLALVQKSATSNVKAGENAGKQLSHAQIVRQLVQQDVSEAKTITLNLPNDFVANGWELIGFIQQKSNGHITAAAWVEL</sequence>
<reference evidence="2 3" key="1">
    <citation type="submission" date="2016-03" db="EMBL/GenBank/DDBJ databases">
        <title>Niastella vici sp. nov., isolated from farmland soil.</title>
        <authorList>
            <person name="Chen L."/>
            <person name="Wang D."/>
            <person name="Yang S."/>
            <person name="Wang G."/>
        </authorList>
    </citation>
    <scope>NUCLEOTIDE SEQUENCE [LARGE SCALE GENOMIC DNA]</scope>
    <source>
        <strain evidence="2 3">DJ57</strain>
    </source>
</reference>
<name>A0A1V9FS59_9BACT</name>
<keyword evidence="3" id="KW-1185">Reference proteome</keyword>
<dbReference type="PANTHER" id="PTHR36057:SF1">
    <property type="entry name" value="LIPOPROTEIN LIPID ATTACHMENT SITE-LIKE PROTEIN, PUTATIVE (DUF1223)-RELATED"/>
    <property type="match status" value="1"/>
</dbReference>
<dbReference type="SUPFAM" id="SSF52833">
    <property type="entry name" value="Thioredoxin-like"/>
    <property type="match status" value="1"/>
</dbReference>
<protein>
    <recommendedName>
        <fullName evidence="4">DUF1223 domain-containing protein</fullName>
    </recommendedName>
</protein>
<evidence type="ECO:0000256" key="1">
    <source>
        <dbReference type="SAM" id="SignalP"/>
    </source>
</evidence>
<feature type="chain" id="PRO_5010717074" description="DUF1223 domain-containing protein" evidence="1">
    <location>
        <begin position="20"/>
        <end position="250"/>
    </location>
</feature>
<dbReference type="PROSITE" id="PS51257">
    <property type="entry name" value="PROKAR_LIPOPROTEIN"/>
    <property type="match status" value="1"/>
</dbReference>
<comment type="caution">
    <text evidence="2">The sequence shown here is derived from an EMBL/GenBank/DDBJ whole genome shotgun (WGS) entry which is preliminary data.</text>
</comment>
<feature type="signal peptide" evidence="1">
    <location>
        <begin position="1"/>
        <end position="19"/>
    </location>
</feature>
<dbReference type="Pfam" id="PF06764">
    <property type="entry name" value="DUF1223"/>
    <property type="match status" value="1"/>
</dbReference>
<dbReference type="Proteomes" id="UP000192796">
    <property type="component" value="Unassembled WGS sequence"/>
</dbReference>
<evidence type="ECO:0000313" key="2">
    <source>
        <dbReference type="EMBL" id="OQP61194.1"/>
    </source>
</evidence>
<proteinExistence type="predicted"/>
<gene>
    <name evidence="2" type="ORF">A3860_05635</name>
</gene>
<evidence type="ECO:0008006" key="4">
    <source>
        <dbReference type="Google" id="ProtNLM"/>
    </source>
</evidence>
<dbReference type="InterPro" id="IPR010634">
    <property type="entry name" value="DUF1223"/>
</dbReference>
<dbReference type="STRING" id="1703345.A3860_05635"/>
<accession>A0A1V9FS59</accession>
<keyword evidence="1" id="KW-0732">Signal</keyword>
<dbReference type="OrthoDB" id="9808254at2"/>
<dbReference type="AlphaFoldDB" id="A0A1V9FS59"/>
<dbReference type="EMBL" id="LVYD01000058">
    <property type="protein sequence ID" value="OQP61194.1"/>
    <property type="molecule type" value="Genomic_DNA"/>
</dbReference>
<dbReference type="PANTHER" id="PTHR36057">
    <property type="match status" value="1"/>
</dbReference>
<evidence type="ECO:0000313" key="3">
    <source>
        <dbReference type="Proteomes" id="UP000192796"/>
    </source>
</evidence>
<organism evidence="2 3">
    <name type="scientific">Niastella vici</name>
    <dbReference type="NCBI Taxonomy" id="1703345"/>
    <lineage>
        <taxon>Bacteria</taxon>
        <taxon>Pseudomonadati</taxon>
        <taxon>Bacteroidota</taxon>
        <taxon>Chitinophagia</taxon>
        <taxon>Chitinophagales</taxon>
        <taxon>Chitinophagaceae</taxon>
        <taxon>Niastella</taxon>
    </lineage>
</organism>
<dbReference type="RefSeq" id="WP_081151620.1">
    <property type="nucleotide sequence ID" value="NZ_LVYD01000058.1"/>
</dbReference>